<protein>
    <submittedName>
        <fullName evidence="2">Uncharacterized protein</fullName>
    </submittedName>
</protein>
<evidence type="ECO:0000313" key="3">
    <source>
        <dbReference type="Proteomes" id="UP000606580"/>
    </source>
</evidence>
<comment type="caution">
    <text evidence="2">The sequence shown here is derived from an EMBL/GenBank/DDBJ whole genome shotgun (WGS) entry which is preliminary data.</text>
</comment>
<keyword evidence="1" id="KW-1133">Transmembrane helix</keyword>
<accession>A0A848DBZ5</accession>
<reference evidence="2" key="1">
    <citation type="journal article" date="2020" name="MBio">
        <title>'Candidatus Ethanoperedens,' a Thermophilic Genus of Archaea Mediating the Anaerobic Oxidation of Ethane.</title>
        <authorList>
            <person name="Hahn C.J."/>
            <person name="Laso-Perez R."/>
            <person name="Vulcano F."/>
            <person name="Vaziourakis K.M."/>
            <person name="Stokke R."/>
            <person name="Steen I.H."/>
            <person name="Teske A."/>
            <person name="Boetius A."/>
            <person name="Liebeke M."/>
            <person name="Amann R."/>
            <person name="Knittel K."/>
            <person name="Wegener G."/>
        </authorList>
    </citation>
    <scope>NUCLEOTIDE SEQUENCE</scope>
    <source>
        <strain evidence="2">GoM-Arc1-LC-WB58</strain>
    </source>
</reference>
<gene>
    <name evidence="2" type="ORF">GIS02_06395</name>
</gene>
<evidence type="ECO:0000256" key="1">
    <source>
        <dbReference type="SAM" id="Phobius"/>
    </source>
</evidence>
<keyword evidence="1" id="KW-0812">Transmembrane</keyword>
<dbReference type="AlphaFoldDB" id="A0A848DBZ5"/>
<proteinExistence type="predicted"/>
<dbReference type="Proteomes" id="UP000606580">
    <property type="component" value="Unassembled WGS sequence"/>
</dbReference>
<organism evidence="2 3">
    <name type="scientific">Candidatus Ethanoperedens thermophilum</name>
    <dbReference type="NCBI Taxonomy" id="2766897"/>
    <lineage>
        <taxon>Archaea</taxon>
        <taxon>Methanobacteriati</taxon>
        <taxon>Methanobacteriota</taxon>
        <taxon>Stenosarchaea group</taxon>
        <taxon>Methanomicrobia</taxon>
        <taxon>Methanosarcinales</taxon>
        <taxon>Methanosarcinales incertae sedis</taxon>
        <taxon>GOM Arc I cluster</taxon>
        <taxon>Candidatus Ethanoperedens</taxon>
    </lineage>
</organism>
<name>A0A848DBZ5_9EURY</name>
<feature type="transmembrane region" description="Helical" evidence="1">
    <location>
        <begin position="28"/>
        <end position="46"/>
    </location>
</feature>
<evidence type="ECO:0000313" key="2">
    <source>
        <dbReference type="EMBL" id="NMG83811.1"/>
    </source>
</evidence>
<keyword evidence="1" id="KW-0472">Membrane</keyword>
<sequence length="48" mass="5125">MVQKYLQIQPTPVDKIPSITLHGDAVDGFSIGLVVGATLVLAAFLMKK</sequence>
<dbReference type="EMBL" id="WNEG01000110">
    <property type="protein sequence ID" value="NMG83811.1"/>
    <property type="molecule type" value="Genomic_DNA"/>
</dbReference>